<keyword evidence="3" id="KW-1185">Reference proteome</keyword>
<evidence type="ECO:0000313" key="2">
    <source>
        <dbReference type="EMBL" id="KAK5841401.1"/>
    </source>
</evidence>
<feature type="coiled-coil region" evidence="1">
    <location>
        <begin position="51"/>
        <end position="78"/>
    </location>
</feature>
<dbReference type="EMBL" id="JARKNE010000002">
    <property type="protein sequence ID" value="KAK5841401.1"/>
    <property type="molecule type" value="Genomic_DNA"/>
</dbReference>
<feature type="coiled-coil region" evidence="1">
    <location>
        <begin position="105"/>
        <end position="135"/>
    </location>
</feature>
<comment type="caution">
    <text evidence="2">The sequence shown here is derived from an EMBL/GenBank/DDBJ whole genome shotgun (WGS) entry which is preliminary data.</text>
</comment>
<dbReference type="Proteomes" id="UP001358586">
    <property type="component" value="Chromosome 2"/>
</dbReference>
<dbReference type="PANTHER" id="PTHR35730">
    <property type="entry name" value="KINETOCHORE PROTEIN SPC24 HOMOLOG-RELATED"/>
    <property type="match status" value="1"/>
</dbReference>
<evidence type="ECO:0000313" key="3">
    <source>
        <dbReference type="Proteomes" id="UP001358586"/>
    </source>
</evidence>
<organism evidence="2 3">
    <name type="scientific">Gossypium arboreum</name>
    <name type="common">Tree cotton</name>
    <name type="synonym">Gossypium nanking</name>
    <dbReference type="NCBI Taxonomy" id="29729"/>
    <lineage>
        <taxon>Eukaryota</taxon>
        <taxon>Viridiplantae</taxon>
        <taxon>Streptophyta</taxon>
        <taxon>Embryophyta</taxon>
        <taxon>Tracheophyta</taxon>
        <taxon>Spermatophyta</taxon>
        <taxon>Magnoliopsida</taxon>
        <taxon>eudicotyledons</taxon>
        <taxon>Gunneridae</taxon>
        <taxon>Pentapetalae</taxon>
        <taxon>rosids</taxon>
        <taxon>malvids</taxon>
        <taxon>Malvales</taxon>
        <taxon>Malvaceae</taxon>
        <taxon>Malvoideae</taxon>
        <taxon>Gossypium</taxon>
    </lineage>
</organism>
<gene>
    <name evidence="2" type="ORF">PVK06_003722</name>
</gene>
<proteinExistence type="predicted"/>
<dbReference type="Gene3D" id="3.30.200.20">
    <property type="entry name" value="Phosphorylase Kinase, domain 1"/>
    <property type="match status" value="1"/>
</dbReference>
<sequence>MGESTRMIDVEKLISYSDDLVEVLKDKRDINNLTQCFQHFNDLRSHCDADSNEVHRLLREYEEKIEACKKKTEQAKLEVADGAEMEYLQKEYQEELEKEPVSNEIIELERQRVSIEERKKNLRKYEQDKLKEQRKLSMYASITNIIPDLEDQSRISGRFVGNPEPNLLNMFTGAIFTSAFALHRWLMQSGHQSLLQGQSGKTVTVKKLSQAKGHREFIAEMENLNNKSIVPLLGYCALGCFSLVGKQQWSS</sequence>
<dbReference type="InterPro" id="IPR044951">
    <property type="entry name" value="SPC24-like"/>
</dbReference>
<protein>
    <submittedName>
        <fullName evidence="2">Uncharacterized protein</fullName>
    </submittedName>
</protein>
<dbReference type="PANTHER" id="PTHR35730:SF2">
    <property type="entry name" value="KINETOCHORE PROTEIN SPC24 HOMOLOG-RELATED"/>
    <property type="match status" value="1"/>
</dbReference>
<evidence type="ECO:0000256" key="1">
    <source>
        <dbReference type="SAM" id="Coils"/>
    </source>
</evidence>
<reference evidence="2 3" key="1">
    <citation type="submission" date="2023-03" db="EMBL/GenBank/DDBJ databases">
        <title>WGS of Gossypium arboreum.</title>
        <authorList>
            <person name="Yu D."/>
        </authorList>
    </citation>
    <scope>NUCLEOTIDE SEQUENCE [LARGE SCALE GENOMIC DNA]</scope>
    <source>
        <tissue evidence="2">Leaf</tissue>
    </source>
</reference>
<keyword evidence="1" id="KW-0175">Coiled coil</keyword>
<accession>A0ABR0QQY4</accession>
<name>A0ABR0QQY4_GOSAR</name>